<keyword evidence="8" id="KW-0539">Nucleus</keyword>
<dbReference type="GO" id="GO:0008023">
    <property type="term" value="C:transcription elongation factor complex"/>
    <property type="evidence" value="ECO:0007669"/>
    <property type="project" value="TreeGrafter"/>
</dbReference>
<feature type="compositionally biased region" description="Basic and acidic residues" evidence="11">
    <location>
        <begin position="1"/>
        <end position="10"/>
    </location>
</feature>
<dbReference type="FunFam" id="3.30.505.10:FF:000056">
    <property type="entry name" value="Transcription elongation factor Spt6"/>
    <property type="match status" value="1"/>
</dbReference>
<evidence type="ECO:0000256" key="7">
    <source>
        <dbReference type="ARBA" id="ARBA00023163"/>
    </source>
</evidence>
<comment type="function">
    <text evidence="10">Histone H3-H4 chaperone that plays a role in maintenance of chromatin structure during RNA polymerase II transcription elongation thereby repressing transcription initiation from cryptic promoters. Mediates the reassembly of nucleosomes onto the promoters of at least a selected set of genes during repression; the nucleosome reassembly is essential for transcriptional repression. Essential for viability.</text>
</comment>
<dbReference type="SUPFAM" id="SSF55550">
    <property type="entry name" value="SH2 domain"/>
    <property type="match status" value="1"/>
</dbReference>
<dbReference type="GO" id="GO:0042393">
    <property type="term" value="F:histone binding"/>
    <property type="evidence" value="ECO:0007669"/>
    <property type="project" value="TreeGrafter"/>
</dbReference>
<dbReference type="PANTHER" id="PTHR10145:SF6">
    <property type="entry name" value="TRANSCRIPTION ELONGATION FACTOR SPT6"/>
    <property type="match status" value="1"/>
</dbReference>
<dbReference type="Gene3D" id="1.10.10.2740">
    <property type="entry name" value="Spt6, Death-like domain"/>
    <property type="match status" value="1"/>
</dbReference>
<dbReference type="SUPFAM" id="SSF47781">
    <property type="entry name" value="RuvA domain 2-like"/>
    <property type="match status" value="1"/>
</dbReference>
<dbReference type="InterPro" id="IPR035019">
    <property type="entry name" value="Spt6_SH2_N"/>
</dbReference>
<feature type="domain" description="S1 motif" evidence="12">
    <location>
        <begin position="1144"/>
        <end position="1221"/>
    </location>
</feature>
<dbReference type="KEGG" id="mgl:MGL_1068"/>
<feature type="compositionally biased region" description="Basic and acidic residues" evidence="11">
    <location>
        <begin position="121"/>
        <end position="130"/>
    </location>
</feature>
<dbReference type="SMART" id="SM00252">
    <property type="entry name" value="SH2"/>
    <property type="match status" value="1"/>
</dbReference>
<dbReference type="InParanoid" id="A8PWC4"/>
<feature type="region of interest" description="Disordered" evidence="11">
    <location>
        <begin position="1504"/>
        <end position="1544"/>
    </location>
</feature>
<dbReference type="InterPro" id="IPR017072">
    <property type="entry name" value="TF_Spt6"/>
</dbReference>
<keyword evidence="6" id="KW-0727">SH2 domain</keyword>
<evidence type="ECO:0000313" key="14">
    <source>
        <dbReference type="Proteomes" id="UP000008837"/>
    </source>
</evidence>
<feature type="compositionally biased region" description="Pro residues" evidence="11">
    <location>
        <begin position="1518"/>
        <end position="1537"/>
    </location>
</feature>
<dbReference type="GO" id="GO:0031491">
    <property type="term" value="F:nucleosome binding"/>
    <property type="evidence" value="ECO:0007669"/>
    <property type="project" value="TreeGrafter"/>
</dbReference>
<dbReference type="Pfam" id="PF14639">
    <property type="entry name" value="YqgF"/>
    <property type="match status" value="1"/>
</dbReference>
<dbReference type="Gene3D" id="1.10.10.650">
    <property type="entry name" value="RuvA domain 2-like"/>
    <property type="match status" value="1"/>
</dbReference>
<dbReference type="InterPro" id="IPR010994">
    <property type="entry name" value="RuvA_2-like"/>
</dbReference>
<evidence type="ECO:0000256" key="6">
    <source>
        <dbReference type="ARBA" id="ARBA00022999"/>
    </source>
</evidence>
<accession>A8PWC4</accession>
<feature type="compositionally biased region" description="Acidic residues" evidence="11">
    <location>
        <begin position="11"/>
        <end position="26"/>
    </location>
</feature>
<dbReference type="InterPro" id="IPR055179">
    <property type="entry name" value="Tex-like_central_region"/>
</dbReference>
<name>A8PWC4_MALGO</name>
<dbReference type="OMA" id="GYFYLCF"/>
<dbReference type="Gene3D" id="1.10.3500.10">
    <property type="entry name" value="Tex N-terminal region-like"/>
    <property type="match status" value="1"/>
</dbReference>
<proteinExistence type="inferred from homology"/>
<dbReference type="InterPro" id="IPR035420">
    <property type="entry name" value="Spt6_SH2"/>
</dbReference>
<dbReference type="SUPFAM" id="SSF158832">
    <property type="entry name" value="Tex N-terminal region-like"/>
    <property type="match status" value="1"/>
</dbReference>
<dbReference type="GeneID" id="5856105"/>
<dbReference type="GO" id="GO:0005694">
    <property type="term" value="C:chromosome"/>
    <property type="evidence" value="ECO:0007669"/>
    <property type="project" value="UniProtKB-SubCell"/>
</dbReference>
<dbReference type="InterPro" id="IPR035018">
    <property type="entry name" value="Spt6_SH2_C"/>
</dbReference>
<dbReference type="Proteomes" id="UP000008837">
    <property type="component" value="Unassembled WGS sequence"/>
</dbReference>
<gene>
    <name evidence="13" type="ORF">MGL_1068</name>
</gene>
<dbReference type="Gene3D" id="3.30.420.140">
    <property type="entry name" value="YqgF/RNase H-like domain"/>
    <property type="match status" value="1"/>
</dbReference>
<keyword evidence="14" id="KW-1185">Reference proteome</keyword>
<dbReference type="PROSITE" id="PS50126">
    <property type="entry name" value="S1"/>
    <property type="match status" value="1"/>
</dbReference>
<evidence type="ECO:0000256" key="9">
    <source>
        <dbReference type="ARBA" id="ARBA00029871"/>
    </source>
</evidence>
<comment type="subcellular location">
    <subcellularLocation>
        <location evidence="2">Chromosome</location>
    </subcellularLocation>
    <subcellularLocation>
        <location evidence="1">Nucleus</location>
    </subcellularLocation>
</comment>
<dbReference type="STRING" id="425265.A8PWC4"/>
<evidence type="ECO:0000256" key="8">
    <source>
        <dbReference type="ARBA" id="ARBA00023242"/>
    </source>
</evidence>
<dbReference type="InterPro" id="IPR036860">
    <property type="entry name" value="SH2_dom_sf"/>
</dbReference>
<dbReference type="OrthoDB" id="995477at2759"/>
<dbReference type="Pfam" id="PF14633">
    <property type="entry name" value="SH2_2"/>
    <property type="match status" value="1"/>
</dbReference>
<dbReference type="Pfam" id="PF21710">
    <property type="entry name" value="Spt6_S1"/>
    <property type="match status" value="1"/>
</dbReference>
<evidence type="ECO:0000313" key="13">
    <source>
        <dbReference type="EMBL" id="EDP44586.1"/>
    </source>
</evidence>
<feature type="compositionally biased region" description="Low complexity" evidence="11">
    <location>
        <begin position="1504"/>
        <end position="1517"/>
    </location>
</feature>
<dbReference type="InterPro" id="IPR023323">
    <property type="entry name" value="Tex-like_dom_sf"/>
</dbReference>
<dbReference type="InterPro" id="IPR028083">
    <property type="entry name" value="Spt6_acidic_N_dom"/>
</dbReference>
<dbReference type="Pfam" id="PF14641">
    <property type="entry name" value="HTH_44"/>
    <property type="match status" value="1"/>
</dbReference>
<dbReference type="InterPro" id="IPR023319">
    <property type="entry name" value="Tex-like_HTH_dom_sf"/>
</dbReference>
<organism evidence="13 14">
    <name type="scientific">Malassezia globosa (strain ATCC MYA-4612 / CBS 7966)</name>
    <name type="common">Dandruff-associated fungus</name>
    <dbReference type="NCBI Taxonomy" id="425265"/>
    <lineage>
        <taxon>Eukaryota</taxon>
        <taxon>Fungi</taxon>
        <taxon>Dikarya</taxon>
        <taxon>Basidiomycota</taxon>
        <taxon>Ustilaginomycotina</taxon>
        <taxon>Malasseziomycetes</taxon>
        <taxon>Malasseziales</taxon>
        <taxon>Malasseziaceae</taxon>
        <taxon>Malassezia</taxon>
    </lineage>
</organism>
<dbReference type="SMART" id="SM00316">
    <property type="entry name" value="S1"/>
    <property type="match status" value="1"/>
</dbReference>
<evidence type="ECO:0000256" key="10">
    <source>
        <dbReference type="ARBA" id="ARBA00093389"/>
    </source>
</evidence>
<dbReference type="Pfam" id="PF14632">
    <property type="entry name" value="SPT6_acidic"/>
    <property type="match status" value="1"/>
</dbReference>
<dbReference type="InterPro" id="IPR049540">
    <property type="entry name" value="Spt6-like_S1"/>
</dbReference>
<reference evidence="13 14" key="1">
    <citation type="journal article" date="2007" name="Proc. Natl. Acad. Sci. U.S.A.">
        <title>Dandruff-associated Malassezia genomes reveal convergent and divergent virulence traits shared with plant and human fungal pathogens.</title>
        <authorList>
            <person name="Xu J."/>
            <person name="Saunders C.W."/>
            <person name="Hu P."/>
            <person name="Grant R.A."/>
            <person name="Boekhout T."/>
            <person name="Kuramae E.E."/>
            <person name="Kronstad J.W."/>
            <person name="Deangelis Y.M."/>
            <person name="Reeder N.L."/>
            <person name="Johnstone K.R."/>
            <person name="Leland M."/>
            <person name="Fieno A.M."/>
            <person name="Begley W.M."/>
            <person name="Sun Y."/>
            <person name="Lacey M.P."/>
            <person name="Chaudhary T."/>
            <person name="Keough T."/>
            <person name="Chu L."/>
            <person name="Sears R."/>
            <person name="Yuan B."/>
            <person name="Dawson T.L.Jr."/>
        </authorList>
    </citation>
    <scope>NUCLEOTIDE SEQUENCE [LARGE SCALE GENOMIC DNA]</scope>
    <source>
        <strain evidence="14">ATCC MYA-4612 / CBS 7966</strain>
    </source>
</reference>
<dbReference type="VEuPathDB" id="FungiDB:MGL_1068"/>
<protein>
    <recommendedName>
        <fullName evidence="4">Transcription elongation factor SPT6</fullName>
    </recommendedName>
    <alternativeName>
        <fullName evidence="9">Chromatin elongation factor SPT6</fullName>
    </alternativeName>
</protein>
<evidence type="ECO:0000256" key="5">
    <source>
        <dbReference type="ARBA" id="ARBA00022454"/>
    </source>
</evidence>
<dbReference type="EMBL" id="AAYY01000003">
    <property type="protein sequence ID" value="EDP44586.1"/>
    <property type="molecule type" value="Genomic_DNA"/>
</dbReference>
<dbReference type="CDD" id="cd09918">
    <property type="entry name" value="SH2_Nterm_SPT6_like"/>
    <property type="match status" value="1"/>
</dbReference>
<dbReference type="InterPro" id="IPR028231">
    <property type="entry name" value="Spt6_YqgF"/>
</dbReference>
<dbReference type="PANTHER" id="PTHR10145">
    <property type="entry name" value="TRANSCRIPTION ELONGATION FACTOR SPT6"/>
    <property type="match status" value="1"/>
</dbReference>
<comment type="caution">
    <text evidence="13">The sequence shown here is derived from an EMBL/GenBank/DDBJ whole genome shotgun (WGS) entry which is preliminary data.</text>
</comment>
<dbReference type="Pfam" id="PF14635">
    <property type="entry name" value="HHH_7"/>
    <property type="match status" value="1"/>
</dbReference>
<comment type="similarity">
    <text evidence="3">Belongs to the SPT6 family.</text>
</comment>
<feature type="compositionally biased region" description="Basic residues" evidence="11">
    <location>
        <begin position="75"/>
        <end position="85"/>
    </location>
</feature>
<keyword evidence="7" id="KW-0804">Transcription</keyword>
<feature type="compositionally biased region" description="Acidic residues" evidence="11">
    <location>
        <begin position="152"/>
        <end position="177"/>
    </location>
</feature>
<evidence type="ECO:0000256" key="1">
    <source>
        <dbReference type="ARBA" id="ARBA00004123"/>
    </source>
</evidence>
<dbReference type="InterPro" id="IPR000980">
    <property type="entry name" value="SH2"/>
</dbReference>
<dbReference type="InterPro" id="IPR003029">
    <property type="entry name" value="S1_domain"/>
</dbReference>
<dbReference type="RefSeq" id="XP_001731800.1">
    <property type="nucleotide sequence ID" value="XM_001731748.1"/>
</dbReference>
<dbReference type="SUPFAM" id="SSF53098">
    <property type="entry name" value="Ribonuclease H-like"/>
    <property type="match status" value="1"/>
</dbReference>
<evidence type="ECO:0000256" key="11">
    <source>
        <dbReference type="SAM" id="MobiDB-lite"/>
    </source>
</evidence>
<dbReference type="Gene3D" id="3.30.505.10">
    <property type="entry name" value="SH2 domain"/>
    <property type="match status" value="2"/>
</dbReference>
<evidence type="ECO:0000259" key="12">
    <source>
        <dbReference type="PROSITE" id="PS50126"/>
    </source>
</evidence>
<feature type="compositionally biased region" description="Basic and acidic residues" evidence="11">
    <location>
        <begin position="178"/>
        <end position="190"/>
    </location>
</feature>
<dbReference type="InterPro" id="IPR037027">
    <property type="entry name" value="YqgF/RNaseH-like_dom_sf"/>
</dbReference>
<feature type="region of interest" description="Disordered" evidence="11">
    <location>
        <begin position="1"/>
        <end position="198"/>
    </location>
</feature>
<dbReference type="FunFam" id="1.10.10.2740:FF:000002">
    <property type="entry name" value="Transcription elongation factor Spt6"/>
    <property type="match status" value="1"/>
</dbReference>
<evidence type="ECO:0000256" key="3">
    <source>
        <dbReference type="ARBA" id="ARBA00009253"/>
    </source>
</evidence>
<dbReference type="CDD" id="cd09928">
    <property type="entry name" value="SH2_Cterm_SPT6_like"/>
    <property type="match status" value="1"/>
</dbReference>
<evidence type="ECO:0000256" key="4">
    <source>
        <dbReference type="ARBA" id="ARBA00020248"/>
    </source>
</evidence>
<feature type="compositionally biased region" description="Acidic residues" evidence="11">
    <location>
        <begin position="40"/>
        <end position="52"/>
    </location>
</feature>
<dbReference type="InterPro" id="IPR012337">
    <property type="entry name" value="RNaseH-like_sf"/>
</dbReference>
<dbReference type="GO" id="GO:0034728">
    <property type="term" value="P:nucleosome organization"/>
    <property type="evidence" value="ECO:0007669"/>
    <property type="project" value="TreeGrafter"/>
</dbReference>
<dbReference type="FunCoup" id="A8PWC4">
    <property type="interactions" value="720"/>
</dbReference>
<dbReference type="InterPro" id="IPR032706">
    <property type="entry name" value="Spt6_HHH"/>
</dbReference>
<dbReference type="Pfam" id="PF22706">
    <property type="entry name" value="Tex_central_region"/>
    <property type="match status" value="1"/>
</dbReference>
<dbReference type="Gene3D" id="1.10.150.850">
    <property type="entry name" value="Spt6, helix-hairpin-helix domain"/>
    <property type="match status" value="1"/>
</dbReference>
<dbReference type="InterPro" id="IPR028088">
    <property type="entry name" value="Spt6_HTH_DNA-bd_dom"/>
</dbReference>
<dbReference type="GO" id="GO:0003677">
    <property type="term" value="F:DNA binding"/>
    <property type="evidence" value="ECO:0007669"/>
    <property type="project" value="InterPro"/>
</dbReference>
<sequence>MAEDARKRAADDDDDRVDSQSEEEGEDLMKESGNLVGMDSSDEDEDEDENEEEQRRVAEGFIVDEDEEEGDKERAHKRKRRHKHHREVDEELDEDDLALLSENTRPEGAPHKRARPASDAQRTDDLAHIFDDEEEDERGEGDGVSGAQPADYYDDGLDDFIEDDEEDAEMGGLNEEEREARRQERLEERRRARMSGARLDPRKAGMDLEAWDEVHDIFGNGEDYAWALEADDEPAEEGKERMEYKDIFEPAQIRERLLTEDDERIRQVDIPERLQLMMPGHEGLELLERKLTDAELDDAAHWASTRISTRCTAEFLDEFAPHSRLRTEWHACVRQMLAYMLNDLLEVSFLTQHRLDELEYTPIEAGAPSAHKNAATTTLLVRQELLTLHTLGIKYKLLLSRKDSLRSTFSELEATFTDAPVDGSIDIHAVRSTVEDLLVQASTLEEVTDISEWLAMRFGERFREATVLAKGHETQTLKRPTVVSEYDQRKHTPMAQLAARLGLTSTQLAANVAGGIKQFVPDDDESAPLTVADEFIGAAPGATTAEAALALARTLLAHEIGKEPALRREVRTLFRTSALLDVEPTERGMTRIDEAHPYYNFKFLRAKPVHAILQNASQLLQIVHAEEERLVHVTLRLPTDTANKLEQRLQDQFVSDGVSARSQAWNDERRAVIEEVCASFLLPLGRAWTREWLLEECREALLRQCEQKLTQRVEGGPVQSAGMLSRQGDPEWDEQVSHVPRVLAVSHGSGDPRTSKVVAICLDEDGHLIERVTYDTLRPLRGAAVEAGDDSDVQEDPRAEFTKLVRRRHPDVIVVNGFSAHAQELKAIVQDLVSSAYEERVREEGLEGIAAEHARMDVVSVYDDVARLYQHSARAAEEFPELSVLARYCVGLARYAQSPVNEFAALGADLTAVQFDPAQRLLPTERLRVCLERAIVMLVNDIGLDLQIALTNTYVQHMLPFIAGLGPRKAQALLNAIRTRLDGIVVNREVLVRRGLLSFVVWNNAISFLRIDQDAAADALDDDAQPDVLDTTRIHPEDYDFPRQMARDALNKHEEDLEGEHPSLACAEIMEDARPSEKLAALDLDNYATMLWERRGLRKRLTLLTCKQELIRPYDDWRPPQLLPTTEELFMMFTGETRRSLSEGYVVPVIVTRIEEGRDIEGVLRVRLEAGIDGVITGRDIMPGYNSRDVRLRRLFRSGQALNAVIVQLDLQRMRAELSLRAEAFEYVNPAQGHTPVDPMYFDHERAQMANDAADERARRRHQTRIGRRVIDHPNFHNLNAVQAQNFLATQPRGSVVIRPSSRGMDHLAVTWKVDDGVYQHIDVLELDKENDYALGRILRVADMGSYADLDDLIVNHVRPMAAMVEMMMNHEKFKGADERALHTFLTNASLANPNRSVYAFGLNKQHPGYFDLAFKANSQAPIQSWPVKVLPGAFKLGQATQLADVAALTNAFKTQYMAQTNPMRGDRTSAPHGGMTPAYYGGRTPGRVGGGMTPAYAGGGATPNYGLTPGYGAPPMYSRPPPGPPPAMPGPPPRGPPGASSRW</sequence>
<evidence type="ECO:0000256" key="2">
    <source>
        <dbReference type="ARBA" id="ARBA00004286"/>
    </source>
</evidence>
<dbReference type="GO" id="GO:0140673">
    <property type="term" value="P:transcription elongation-coupled chromatin remodeling"/>
    <property type="evidence" value="ECO:0007669"/>
    <property type="project" value="InterPro"/>
</dbReference>
<keyword evidence="5" id="KW-0158">Chromosome</keyword>
<dbReference type="InterPro" id="IPR042066">
    <property type="entry name" value="Spt6_death-like"/>
</dbReference>